<dbReference type="Gene3D" id="2.60.120.10">
    <property type="entry name" value="Jelly Rolls"/>
    <property type="match status" value="2"/>
</dbReference>
<feature type="domain" description="Pirin C-terminal" evidence="1">
    <location>
        <begin position="85"/>
        <end position="188"/>
    </location>
</feature>
<dbReference type="PANTHER" id="PTHR13903:SF8">
    <property type="entry name" value="PIRIN"/>
    <property type="match status" value="1"/>
</dbReference>
<evidence type="ECO:0000259" key="1">
    <source>
        <dbReference type="Pfam" id="PF05726"/>
    </source>
</evidence>
<organism evidence="2">
    <name type="scientific">marine sediment metagenome</name>
    <dbReference type="NCBI Taxonomy" id="412755"/>
    <lineage>
        <taxon>unclassified sequences</taxon>
        <taxon>metagenomes</taxon>
        <taxon>ecological metagenomes</taxon>
    </lineage>
</organism>
<comment type="caution">
    <text evidence="2">The sequence shown here is derived from an EMBL/GenBank/DDBJ whole genome shotgun (WGS) entry which is preliminary data.</text>
</comment>
<accession>A0A0F9HX34</accession>
<dbReference type="InterPro" id="IPR011051">
    <property type="entry name" value="RmlC_Cupin_sf"/>
</dbReference>
<dbReference type="SUPFAM" id="SSF51182">
    <property type="entry name" value="RmlC-like cupins"/>
    <property type="match status" value="1"/>
</dbReference>
<dbReference type="Pfam" id="PF05726">
    <property type="entry name" value="Pirin_C"/>
    <property type="match status" value="1"/>
</dbReference>
<gene>
    <name evidence="2" type="ORF">LCGC14_1731650</name>
</gene>
<dbReference type="EMBL" id="LAZR01015720">
    <property type="protein sequence ID" value="KKM07667.1"/>
    <property type="molecule type" value="Genomic_DNA"/>
</dbReference>
<dbReference type="InterPro" id="IPR008778">
    <property type="entry name" value="Pirin_C_dom"/>
</dbReference>
<sequence length="192" mass="22201">MTAGSGIIHQEMPKSNIKDPLLWGFQLWSNLPASHKMMEPRYREVKKTQIPEISLDNNRIKIKIISGEMKGEKGPVQDVITDPEYVDIKISPHSEYIHPVKKDHNVFAYAIEGEGYFDDQKEEIISEETLVIFREGDAVKISTNDKMIRFLLISGKPLREPVAWRGPIVMNTDEELQFAFEEYRKGTFIKHK</sequence>
<dbReference type="AlphaFoldDB" id="A0A0F9HX34"/>
<evidence type="ECO:0000313" key="2">
    <source>
        <dbReference type="EMBL" id="KKM07667.1"/>
    </source>
</evidence>
<reference evidence="2" key="1">
    <citation type="journal article" date="2015" name="Nature">
        <title>Complex archaea that bridge the gap between prokaryotes and eukaryotes.</title>
        <authorList>
            <person name="Spang A."/>
            <person name="Saw J.H."/>
            <person name="Jorgensen S.L."/>
            <person name="Zaremba-Niedzwiedzka K."/>
            <person name="Martijn J."/>
            <person name="Lind A.E."/>
            <person name="van Eijk R."/>
            <person name="Schleper C."/>
            <person name="Guy L."/>
            <person name="Ettema T.J."/>
        </authorList>
    </citation>
    <scope>NUCLEOTIDE SEQUENCE</scope>
</reference>
<dbReference type="InterPro" id="IPR012093">
    <property type="entry name" value="Pirin"/>
</dbReference>
<dbReference type="InterPro" id="IPR014710">
    <property type="entry name" value="RmlC-like_jellyroll"/>
</dbReference>
<dbReference type="PIRSF" id="PIRSF006232">
    <property type="entry name" value="Pirin"/>
    <property type="match status" value="1"/>
</dbReference>
<dbReference type="PANTHER" id="PTHR13903">
    <property type="entry name" value="PIRIN-RELATED"/>
    <property type="match status" value="1"/>
</dbReference>
<dbReference type="CDD" id="cd02247">
    <property type="entry name" value="cupin_pirin_C"/>
    <property type="match status" value="1"/>
</dbReference>
<protein>
    <recommendedName>
        <fullName evidence="1">Pirin C-terminal domain-containing protein</fullName>
    </recommendedName>
</protein>
<name>A0A0F9HX34_9ZZZZ</name>
<proteinExistence type="predicted"/>